<evidence type="ECO:0000256" key="1">
    <source>
        <dbReference type="ARBA" id="ARBA00004498"/>
    </source>
</evidence>
<dbReference type="Gene3D" id="3.80.10.10">
    <property type="entry name" value="Ribonuclease Inhibitor"/>
    <property type="match status" value="1"/>
</dbReference>
<evidence type="ECO:0000256" key="8">
    <source>
        <dbReference type="ARBA" id="ARBA00023157"/>
    </source>
</evidence>
<dbReference type="InterPro" id="IPR001611">
    <property type="entry name" value="Leu-rich_rpt"/>
</dbReference>
<keyword evidence="4" id="KW-0272">Extracellular matrix</keyword>
<dbReference type="GO" id="GO:0061975">
    <property type="term" value="P:articular cartilage development"/>
    <property type="evidence" value="ECO:0007669"/>
    <property type="project" value="TreeGrafter"/>
</dbReference>
<evidence type="ECO:0000313" key="13">
    <source>
        <dbReference type="EMBL" id="CAL1608833.1"/>
    </source>
</evidence>
<dbReference type="InterPro" id="IPR000372">
    <property type="entry name" value="LRRNT"/>
</dbReference>
<protein>
    <recommendedName>
        <fullName evidence="12">LRRNT domain-containing protein</fullName>
    </recommendedName>
</protein>
<reference evidence="13 14" key="1">
    <citation type="submission" date="2024-04" db="EMBL/GenBank/DDBJ databases">
        <authorList>
            <person name="Waldvogel A.-M."/>
            <person name="Schoenle A."/>
        </authorList>
    </citation>
    <scope>NUCLEOTIDE SEQUENCE [LARGE SCALE GENOMIC DNA]</scope>
</reference>
<evidence type="ECO:0000256" key="5">
    <source>
        <dbReference type="ARBA" id="ARBA00022614"/>
    </source>
</evidence>
<name>A0AAV2M641_KNICA</name>
<keyword evidence="3" id="KW-0964">Secreted</keyword>
<dbReference type="InterPro" id="IPR003591">
    <property type="entry name" value="Leu-rich_rpt_typical-subtyp"/>
</dbReference>
<evidence type="ECO:0000313" key="14">
    <source>
        <dbReference type="Proteomes" id="UP001497482"/>
    </source>
</evidence>
<sequence>MVVSLKGVPVWVSVLVLVLVLALGRSDPVEDHEDVLVELELDTDEDLDLPFYDSFDYDDMDQEIDAPEETVVMPKETPQSNASPDSTSLDLDLFGPDTGLGMPTCLLCTCLGGSVYCDDSDLEDVPPLPKDTTHFYARFNKIEHIKNTTFMNLNMLQSIDLTGNDISEIDEAAFRLLPLLQQLVLADNDVKMLPQLPTTMRLIDLRNNRLKSSAMHPGFQDMSGLEYLYLSDNDLDYVPTPLPLGLRVLHLQNNNIQSLLVDTFCDSHDPTFIRPKLEDIRLDGNPLNTHLFGAAYSCLPRLPVGTH</sequence>
<comment type="similarity">
    <text evidence="2">Belongs to the small leucine-rich proteoglycan (SLRP) family. SLRP class III subfamily.</text>
</comment>
<dbReference type="SMART" id="SM00013">
    <property type="entry name" value="LRRNT"/>
    <property type="match status" value="1"/>
</dbReference>
<dbReference type="EMBL" id="OZ035828">
    <property type="protein sequence ID" value="CAL1608833.1"/>
    <property type="molecule type" value="Genomic_DNA"/>
</dbReference>
<dbReference type="Pfam" id="PF13855">
    <property type="entry name" value="LRR_8"/>
    <property type="match status" value="1"/>
</dbReference>
<comment type="subcellular location">
    <subcellularLocation>
        <location evidence="1">Secreted</location>
        <location evidence="1">Extracellular space</location>
        <location evidence="1">Extracellular matrix</location>
    </subcellularLocation>
</comment>
<dbReference type="SMART" id="SM00369">
    <property type="entry name" value="LRR_TYP"/>
    <property type="match status" value="4"/>
</dbReference>
<evidence type="ECO:0000256" key="7">
    <source>
        <dbReference type="ARBA" id="ARBA00022737"/>
    </source>
</evidence>
<evidence type="ECO:0000256" key="4">
    <source>
        <dbReference type="ARBA" id="ARBA00022530"/>
    </source>
</evidence>
<accession>A0AAV2M641</accession>
<organism evidence="13 14">
    <name type="scientific">Knipowitschia caucasica</name>
    <name type="common">Caucasian dwarf goby</name>
    <name type="synonym">Pomatoschistus caucasicus</name>
    <dbReference type="NCBI Taxonomy" id="637954"/>
    <lineage>
        <taxon>Eukaryota</taxon>
        <taxon>Metazoa</taxon>
        <taxon>Chordata</taxon>
        <taxon>Craniata</taxon>
        <taxon>Vertebrata</taxon>
        <taxon>Euteleostomi</taxon>
        <taxon>Actinopterygii</taxon>
        <taxon>Neopterygii</taxon>
        <taxon>Teleostei</taxon>
        <taxon>Neoteleostei</taxon>
        <taxon>Acanthomorphata</taxon>
        <taxon>Gobiaria</taxon>
        <taxon>Gobiiformes</taxon>
        <taxon>Gobioidei</taxon>
        <taxon>Gobiidae</taxon>
        <taxon>Gobiinae</taxon>
        <taxon>Knipowitschia</taxon>
    </lineage>
</organism>
<feature type="domain" description="LRRNT" evidence="12">
    <location>
        <begin position="104"/>
        <end position="134"/>
    </location>
</feature>
<feature type="chain" id="PRO_5043427369" description="LRRNT domain-containing protein" evidence="11">
    <location>
        <begin position="27"/>
        <end position="307"/>
    </location>
</feature>
<feature type="signal peptide" evidence="11">
    <location>
        <begin position="1"/>
        <end position="26"/>
    </location>
</feature>
<dbReference type="SUPFAM" id="SSF52058">
    <property type="entry name" value="L domain-like"/>
    <property type="match status" value="1"/>
</dbReference>
<evidence type="ECO:0000256" key="3">
    <source>
        <dbReference type="ARBA" id="ARBA00022525"/>
    </source>
</evidence>
<dbReference type="InterPro" id="IPR032675">
    <property type="entry name" value="LRR_dom_sf"/>
</dbReference>
<keyword evidence="6 11" id="KW-0732">Signal</keyword>
<dbReference type="GO" id="GO:0031012">
    <property type="term" value="C:extracellular matrix"/>
    <property type="evidence" value="ECO:0007669"/>
    <property type="project" value="TreeGrafter"/>
</dbReference>
<feature type="region of interest" description="Disordered" evidence="10">
    <location>
        <begin position="67"/>
        <end position="87"/>
    </location>
</feature>
<keyword evidence="9" id="KW-0325">Glycoprotein</keyword>
<evidence type="ECO:0000259" key="12">
    <source>
        <dbReference type="SMART" id="SM00013"/>
    </source>
</evidence>
<evidence type="ECO:0000256" key="9">
    <source>
        <dbReference type="ARBA" id="ARBA00023180"/>
    </source>
</evidence>
<evidence type="ECO:0000256" key="11">
    <source>
        <dbReference type="SAM" id="SignalP"/>
    </source>
</evidence>
<dbReference type="GO" id="GO:0005615">
    <property type="term" value="C:extracellular space"/>
    <property type="evidence" value="ECO:0007669"/>
    <property type="project" value="TreeGrafter"/>
</dbReference>
<dbReference type="PANTHER" id="PTHR46269">
    <property type="entry name" value="EPIPHYCAN-RELATED"/>
    <property type="match status" value="1"/>
</dbReference>
<dbReference type="PROSITE" id="PS51450">
    <property type="entry name" value="LRR"/>
    <property type="match status" value="1"/>
</dbReference>
<keyword evidence="7" id="KW-0677">Repeat</keyword>
<dbReference type="Proteomes" id="UP001497482">
    <property type="component" value="Chromosome 6"/>
</dbReference>
<gene>
    <name evidence="13" type="ORF">KC01_LOCUS35689</name>
</gene>
<dbReference type="Pfam" id="PF00560">
    <property type="entry name" value="LRR_1"/>
    <property type="match status" value="1"/>
</dbReference>
<dbReference type="GO" id="GO:0060348">
    <property type="term" value="P:bone development"/>
    <property type="evidence" value="ECO:0007669"/>
    <property type="project" value="TreeGrafter"/>
</dbReference>
<proteinExistence type="inferred from homology"/>
<feature type="compositionally biased region" description="Polar residues" evidence="10">
    <location>
        <begin position="77"/>
        <end position="87"/>
    </location>
</feature>
<keyword evidence="8" id="KW-1015">Disulfide bond</keyword>
<evidence type="ECO:0000256" key="2">
    <source>
        <dbReference type="ARBA" id="ARBA00006912"/>
    </source>
</evidence>
<evidence type="ECO:0000256" key="6">
    <source>
        <dbReference type="ARBA" id="ARBA00022729"/>
    </source>
</evidence>
<dbReference type="AlphaFoldDB" id="A0AAV2M641"/>
<dbReference type="PANTHER" id="PTHR46269:SF4">
    <property type="entry name" value="OPTICIN"/>
    <property type="match status" value="1"/>
</dbReference>
<keyword evidence="5" id="KW-0433">Leucine-rich repeat</keyword>
<evidence type="ECO:0000256" key="10">
    <source>
        <dbReference type="SAM" id="MobiDB-lite"/>
    </source>
</evidence>
<keyword evidence="14" id="KW-1185">Reference proteome</keyword>
<dbReference type="InterPro" id="IPR043547">
    <property type="entry name" value="Mimecan/Epiphycan/Opticin"/>
</dbReference>